<gene>
    <name evidence="1" type="ORF">PPOP_1651</name>
</gene>
<proteinExistence type="predicted"/>
<dbReference type="RefSeq" id="WP_006285713.1">
    <property type="nucleotide sequence ID" value="NZ_BALG01000084.1"/>
</dbReference>
<dbReference type="OrthoDB" id="9965436at2"/>
<evidence type="ECO:0000313" key="1">
    <source>
        <dbReference type="EMBL" id="GAC42294.1"/>
    </source>
</evidence>
<evidence type="ECO:0000313" key="2">
    <source>
        <dbReference type="Proteomes" id="UP000029453"/>
    </source>
</evidence>
<dbReference type="Proteomes" id="UP000029453">
    <property type="component" value="Unassembled WGS sequence"/>
</dbReference>
<accession>M9M0I5</accession>
<reference evidence="1 2" key="1">
    <citation type="submission" date="2012-10" db="EMBL/GenBank/DDBJ databases">
        <title>Draft Genome Sequence of Paenibacillus popilliae ATCC 14706T.</title>
        <authorList>
            <person name="Iiyama K."/>
            <person name="Mori K."/>
            <person name="Mon H."/>
            <person name="Chieda Y."/>
            <person name="Lee J.M."/>
            <person name="Kusakabe T."/>
            <person name="Tashiro K."/>
            <person name="Asano S."/>
            <person name="Yasunaga-Aoki C."/>
            <person name="Shimizu S."/>
        </authorList>
    </citation>
    <scope>NUCLEOTIDE SEQUENCE [LARGE SCALE GENOMIC DNA]</scope>
    <source>
        <strain evidence="1 2">ATCC 14706</strain>
    </source>
</reference>
<protein>
    <submittedName>
        <fullName evidence="1">Amino acid transporter</fullName>
    </submittedName>
</protein>
<keyword evidence="2" id="KW-1185">Reference proteome</keyword>
<comment type="caution">
    <text evidence="1">The sequence shown here is derived from an EMBL/GenBank/DDBJ whole genome shotgun (WGS) entry which is preliminary data.</text>
</comment>
<sequence length="111" mass="12240">MGYYATPIIALQNYVNKGYVKVNHKDLGELIGRITAAYNTGNPLTDYIDMEYYDPRTGNVAFSQLSAQDLSAPQQYTGPIPPVKTPIGGPGGERWVFIPGIGWILMRVYGL</sequence>
<dbReference type="AlphaFoldDB" id="M9M0I5"/>
<organism evidence="1 2">
    <name type="scientific">Paenibacillus popilliae ATCC 14706</name>
    <dbReference type="NCBI Taxonomy" id="1212764"/>
    <lineage>
        <taxon>Bacteria</taxon>
        <taxon>Bacillati</taxon>
        <taxon>Bacillota</taxon>
        <taxon>Bacilli</taxon>
        <taxon>Bacillales</taxon>
        <taxon>Paenibacillaceae</taxon>
        <taxon>Paenibacillus</taxon>
    </lineage>
</organism>
<dbReference type="EMBL" id="BALG01000084">
    <property type="protein sequence ID" value="GAC42294.1"/>
    <property type="molecule type" value="Genomic_DNA"/>
</dbReference>
<name>M9M0I5_PAEPP</name>